<evidence type="ECO:0000256" key="6">
    <source>
        <dbReference type="ARBA" id="ARBA00023136"/>
    </source>
</evidence>
<dbReference type="SUPFAM" id="SSF161098">
    <property type="entry name" value="MetI-like"/>
    <property type="match status" value="1"/>
</dbReference>
<keyword evidence="10" id="KW-1185">Reference proteome</keyword>
<proteinExistence type="inferred from homology"/>
<dbReference type="Gene3D" id="1.10.3720.10">
    <property type="entry name" value="MetI-like"/>
    <property type="match status" value="1"/>
</dbReference>
<dbReference type="GO" id="GO:0055085">
    <property type="term" value="P:transmembrane transport"/>
    <property type="evidence" value="ECO:0007669"/>
    <property type="project" value="InterPro"/>
</dbReference>
<comment type="caution">
    <text evidence="9">The sequence shown here is derived from an EMBL/GenBank/DDBJ whole genome shotgun (WGS) entry which is preliminary data.</text>
</comment>
<comment type="similarity">
    <text evidence="7">Belongs to the binding-protein-dependent transport system permease family.</text>
</comment>
<dbReference type="PANTHER" id="PTHR30151:SF0">
    <property type="entry name" value="ABC TRANSPORTER PERMEASE PROTEIN MJ0413-RELATED"/>
    <property type="match status" value="1"/>
</dbReference>
<dbReference type="GO" id="GO:0005886">
    <property type="term" value="C:plasma membrane"/>
    <property type="evidence" value="ECO:0007669"/>
    <property type="project" value="UniProtKB-SubCell"/>
</dbReference>
<feature type="transmembrane region" description="Helical" evidence="7">
    <location>
        <begin position="236"/>
        <end position="257"/>
    </location>
</feature>
<evidence type="ECO:0000256" key="4">
    <source>
        <dbReference type="ARBA" id="ARBA00022692"/>
    </source>
</evidence>
<keyword evidence="4 7" id="KW-0812">Transmembrane</keyword>
<keyword evidence="6 7" id="KW-0472">Membrane</keyword>
<evidence type="ECO:0000256" key="1">
    <source>
        <dbReference type="ARBA" id="ARBA00004651"/>
    </source>
</evidence>
<feature type="transmembrane region" description="Helical" evidence="7">
    <location>
        <begin position="202"/>
        <end position="224"/>
    </location>
</feature>
<protein>
    <submittedName>
        <fullName evidence="9">ABC transporter permease</fullName>
    </submittedName>
</protein>
<name>A0A0U1PZJ7_9BURK</name>
<dbReference type="InterPro" id="IPR035906">
    <property type="entry name" value="MetI-like_sf"/>
</dbReference>
<dbReference type="STRING" id="1610491.AAV94_08045"/>
<dbReference type="PANTHER" id="PTHR30151">
    <property type="entry name" value="ALKANE SULFONATE ABC TRANSPORTER-RELATED, MEMBRANE SUBUNIT"/>
    <property type="match status" value="1"/>
</dbReference>
<evidence type="ECO:0000313" key="10">
    <source>
        <dbReference type="Proteomes" id="UP000050580"/>
    </source>
</evidence>
<feature type="transmembrane region" description="Helical" evidence="7">
    <location>
        <begin position="110"/>
        <end position="133"/>
    </location>
</feature>
<dbReference type="PATRIC" id="fig|1610491.3.peg.1710"/>
<feature type="transmembrane region" description="Helical" evidence="7">
    <location>
        <begin position="75"/>
        <end position="98"/>
    </location>
</feature>
<evidence type="ECO:0000256" key="3">
    <source>
        <dbReference type="ARBA" id="ARBA00022475"/>
    </source>
</evidence>
<keyword evidence="2 7" id="KW-0813">Transport</keyword>
<feature type="domain" description="ABC transmembrane type-1" evidence="8">
    <location>
        <begin position="69"/>
        <end position="258"/>
    </location>
</feature>
<dbReference type="Proteomes" id="UP000050580">
    <property type="component" value="Unassembled WGS sequence"/>
</dbReference>
<dbReference type="AlphaFoldDB" id="A0A0U1PZJ7"/>
<dbReference type="CDD" id="cd06261">
    <property type="entry name" value="TM_PBP2"/>
    <property type="match status" value="1"/>
</dbReference>
<keyword evidence="5 7" id="KW-1133">Transmembrane helix</keyword>
<gene>
    <name evidence="9" type="ORF">AAV94_08045</name>
</gene>
<sequence>MLQYACQRYAPAGDGPEPHGLRLLMATGLGLLMLYAAEFACVALGIPAILLPAPSQVVQALWAQRQLLAADAMQTIVRAMLPGWLLGSALAIVTAVLCDRFSFLRRGLLPLGHFIAALPIVGLAPIFVMWFGFDWPSKAAIALVVTFFPVLINTAAGLQQAGAMERDLMHAYAASPMQTLRWLTLPAALPFIFNGLRITVPLALIGAIVAEFFGTPIVGMGFRMSVSLGQMAMPMVWAEIVVAAVIAMALVALLVALERRLTFWHPSLRT</sequence>
<reference evidence="9 10" key="1">
    <citation type="submission" date="2015-05" db="EMBL/GenBank/DDBJ databases">
        <title>Draft genome sequence of Lampropedia sp. CT6, isolated from the microbial mat of a hot water spring, located at Manikaran, India.</title>
        <authorList>
            <person name="Tripathi C."/>
            <person name="Rani P."/>
            <person name="Mahato N.K."/>
            <person name="Lal R."/>
        </authorList>
    </citation>
    <scope>NUCLEOTIDE SEQUENCE [LARGE SCALE GENOMIC DNA]</scope>
    <source>
        <strain evidence="9 10">CT6</strain>
    </source>
</reference>
<evidence type="ECO:0000256" key="5">
    <source>
        <dbReference type="ARBA" id="ARBA00022989"/>
    </source>
</evidence>
<evidence type="ECO:0000256" key="2">
    <source>
        <dbReference type="ARBA" id="ARBA00022448"/>
    </source>
</evidence>
<evidence type="ECO:0000313" key="9">
    <source>
        <dbReference type="EMBL" id="KKW67906.1"/>
    </source>
</evidence>
<evidence type="ECO:0000259" key="8">
    <source>
        <dbReference type="PROSITE" id="PS50928"/>
    </source>
</evidence>
<evidence type="ECO:0000256" key="7">
    <source>
        <dbReference type="RuleBase" id="RU363032"/>
    </source>
</evidence>
<dbReference type="EMBL" id="LBNQ01000024">
    <property type="protein sequence ID" value="KKW67906.1"/>
    <property type="molecule type" value="Genomic_DNA"/>
</dbReference>
<keyword evidence="3" id="KW-1003">Cell membrane</keyword>
<accession>A0A0U1PZJ7</accession>
<feature type="transmembrane region" description="Helical" evidence="7">
    <location>
        <begin position="32"/>
        <end position="55"/>
    </location>
</feature>
<dbReference type="Pfam" id="PF00528">
    <property type="entry name" value="BPD_transp_1"/>
    <property type="match status" value="1"/>
</dbReference>
<organism evidence="9 10">
    <name type="scientific">Lampropedia cohaerens</name>
    <dbReference type="NCBI Taxonomy" id="1610491"/>
    <lineage>
        <taxon>Bacteria</taxon>
        <taxon>Pseudomonadati</taxon>
        <taxon>Pseudomonadota</taxon>
        <taxon>Betaproteobacteria</taxon>
        <taxon>Burkholderiales</taxon>
        <taxon>Comamonadaceae</taxon>
        <taxon>Lampropedia</taxon>
    </lineage>
</organism>
<comment type="subcellular location">
    <subcellularLocation>
        <location evidence="1 7">Cell membrane</location>
        <topology evidence="1 7">Multi-pass membrane protein</topology>
    </subcellularLocation>
</comment>
<feature type="transmembrane region" description="Helical" evidence="7">
    <location>
        <begin position="139"/>
        <end position="158"/>
    </location>
</feature>
<dbReference type="PROSITE" id="PS50928">
    <property type="entry name" value="ABC_TM1"/>
    <property type="match status" value="1"/>
</dbReference>
<dbReference type="InterPro" id="IPR000515">
    <property type="entry name" value="MetI-like"/>
</dbReference>